<dbReference type="InterPro" id="IPR013693">
    <property type="entry name" value="SpoIID/LytB_N"/>
</dbReference>
<name>A0A0G1Y363_9BACT</name>
<organism evidence="2 3">
    <name type="scientific">Candidatus Kaiserbacteria bacterium GW2011_GWA2_49_19</name>
    <dbReference type="NCBI Taxonomy" id="1618669"/>
    <lineage>
        <taxon>Bacteria</taxon>
        <taxon>Candidatus Kaiseribacteriota</taxon>
    </lineage>
</organism>
<proteinExistence type="predicted"/>
<gene>
    <name evidence="2" type="ORF">UY44_C0003G0010</name>
</gene>
<evidence type="ECO:0000259" key="1">
    <source>
        <dbReference type="Pfam" id="PF08486"/>
    </source>
</evidence>
<reference evidence="2 3" key="1">
    <citation type="journal article" date="2015" name="Nature">
        <title>rRNA introns, odd ribosomes, and small enigmatic genomes across a large radiation of phyla.</title>
        <authorList>
            <person name="Brown C.T."/>
            <person name="Hug L.A."/>
            <person name="Thomas B.C."/>
            <person name="Sharon I."/>
            <person name="Castelle C.J."/>
            <person name="Singh A."/>
            <person name="Wilkins M.J."/>
            <person name="Williams K.H."/>
            <person name="Banfield J.F."/>
        </authorList>
    </citation>
    <scope>NUCLEOTIDE SEQUENCE [LARGE SCALE GENOMIC DNA]</scope>
</reference>
<dbReference type="Pfam" id="PF08486">
    <property type="entry name" value="SpoIID"/>
    <property type="match status" value="1"/>
</dbReference>
<dbReference type="AlphaFoldDB" id="A0A0G1Y363"/>
<comment type="caution">
    <text evidence="2">The sequence shown here is derived from an EMBL/GenBank/DDBJ whole genome shotgun (WGS) entry which is preliminary data.</text>
</comment>
<evidence type="ECO:0000313" key="3">
    <source>
        <dbReference type="Proteomes" id="UP000033965"/>
    </source>
</evidence>
<protein>
    <submittedName>
        <fullName evidence="2">Stage II sporulation protein D</fullName>
    </submittedName>
</protein>
<dbReference type="EMBL" id="LCPZ01000003">
    <property type="protein sequence ID" value="KKW09337.1"/>
    <property type="molecule type" value="Genomic_DNA"/>
</dbReference>
<dbReference type="Proteomes" id="UP000033965">
    <property type="component" value="Unassembled WGS sequence"/>
</dbReference>
<feature type="domain" description="Sporulation stage II protein D amidase enhancer LytB N-terminal" evidence="1">
    <location>
        <begin position="141"/>
        <end position="227"/>
    </location>
</feature>
<evidence type="ECO:0000313" key="2">
    <source>
        <dbReference type="EMBL" id="KKW09337.1"/>
    </source>
</evidence>
<accession>A0A0G1Y363</accession>
<sequence length="311" mass="34879">MLKIFKILVVGVVFSLFAGESTVLAEIIAEPVIRVGLYKTKNPVKFSSPFDYTVYSGEEIKGILPAEETAALSYQNGAYIFKSRSFNFKTADYLRLVPEDPSSYFTILGYQRKMPGRKTNYNSYRGALEYVFSPKSRLPYIINELPLEEYIAGLGEASNGAAEEYLKALAVAARTYAYTMIAPRSAKHFFDVYASTIDQLYLGYNAEMAMPRVAAAGRDTAGIMVTYNGSPVITNYFAHSNGLTKTWNGRGRGSRPWLQSVEAPYDVGKKMYGHGYGMSCYDAAMRADKEGWSYDSLLAYYYTRTDIQKMY</sequence>